<comment type="caution">
    <text evidence="1">The sequence shown here is derived from an EMBL/GenBank/DDBJ whole genome shotgun (WGS) entry which is preliminary data.</text>
</comment>
<name>A0A0P9DA52_9CHLR</name>
<protein>
    <submittedName>
        <fullName evidence="1">Uncharacterized protein</fullName>
    </submittedName>
</protein>
<sequence>MSGEQFANYVEQRLSIYDDIEVLDREGFELRLRASGADVAADLGTFYAAYMRDPGQLDVVFETFVRSVLGIQPDRSTSTYSDLSERIYPM</sequence>
<evidence type="ECO:0000313" key="1">
    <source>
        <dbReference type="EMBL" id="KPV49441.1"/>
    </source>
</evidence>
<dbReference type="Proteomes" id="UP000050509">
    <property type="component" value="Unassembled WGS sequence"/>
</dbReference>
<proteinExistence type="predicted"/>
<keyword evidence="2" id="KW-1185">Reference proteome</keyword>
<feature type="non-terminal residue" evidence="1">
    <location>
        <position position="90"/>
    </location>
</feature>
<dbReference type="EMBL" id="LJCR01001967">
    <property type="protein sequence ID" value="KPV49441.1"/>
    <property type="molecule type" value="Genomic_DNA"/>
</dbReference>
<dbReference type="AlphaFoldDB" id="A0A0P9DA52"/>
<gene>
    <name evidence="1" type="ORF">SE17_32615</name>
</gene>
<organism evidence="1 2">
    <name type="scientific">Kouleothrix aurantiaca</name>
    <dbReference type="NCBI Taxonomy" id="186479"/>
    <lineage>
        <taxon>Bacteria</taxon>
        <taxon>Bacillati</taxon>
        <taxon>Chloroflexota</taxon>
        <taxon>Chloroflexia</taxon>
        <taxon>Chloroflexales</taxon>
        <taxon>Roseiflexineae</taxon>
        <taxon>Roseiflexaceae</taxon>
        <taxon>Kouleothrix</taxon>
    </lineage>
</organism>
<reference evidence="1 2" key="1">
    <citation type="submission" date="2015-09" db="EMBL/GenBank/DDBJ databases">
        <title>Draft genome sequence of Kouleothrix aurantiaca JCM 19913.</title>
        <authorList>
            <person name="Hemp J."/>
        </authorList>
    </citation>
    <scope>NUCLEOTIDE SEQUENCE [LARGE SCALE GENOMIC DNA]</scope>
    <source>
        <strain evidence="1 2">COM-B</strain>
    </source>
</reference>
<evidence type="ECO:0000313" key="2">
    <source>
        <dbReference type="Proteomes" id="UP000050509"/>
    </source>
</evidence>
<accession>A0A0P9DA52</accession>